<sequence>MNSYLLPSVANHHPFLKLLVFISMFVGWGCQPRVEPVAPH</sequence>
<dbReference type="AlphaFoldDB" id="A0A382I1J3"/>
<dbReference type="EMBL" id="UINC01064479">
    <property type="protein sequence ID" value="SVB93189.1"/>
    <property type="molecule type" value="Genomic_DNA"/>
</dbReference>
<gene>
    <name evidence="1" type="ORF">METZ01_LOCUS246043</name>
</gene>
<feature type="non-terminal residue" evidence="1">
    <location>
        <position position="40"/>
    </location>
</feature>
<organism evidence="1">
    <name type="scientific">marine metagenome</name>
    <dbReference type="NCBI Taxonomy" id="408172"/>
    <lineage>
        <taxon>unclassified sequences</taxon>
        <taxon>metagenomes</taxon>
        <taxon>ecological metagenomes</taxon>
    </lineage>
</organism>
<protein>
    <submittedName>
        <fullName evidence="1">Uncharacterized protein</fullName>
    </submittedName>
</protein>
<accession>A0A382I1J3</accession>
<name>A0A382I1J3_9ZZZZ</name>
<proteinExistence type="predicted"/>
<evidence type="ECO:0000313" key="1">
    <source>
        <dbReference type="EMBL" id="SVB93189.1"/>
    </source>
</evidence>
<reference evidence="1" key="1">
    <citation type="submission" date="2018-05" db="EMBL/GenBank/DDBJ databases">
        <authorList>
            <person name="Lanie J.A."/>
            <person name="Ng W.-L."/>
            <person name="Kazmierczak K.M."/>
            <person name="Andrzejewski T.M."/>
            <person name="Davidsen T.M."/>
            <person name="Wayne K.J."/>
            <person name="Tettelin H."/>
            <person name="Glass J.I."/>
            <person name="Rusch D."/>
            <person name="Podicherti R."/>
            <person name="Tsui H.-C.T."/>
            <person name="Winkler M.E."/>
        </authorList>
    </citation>
    <scope>NUCLEOTIDE SEQUENCE</scope>
</reference>